<dbReference type="EMBL" id="LNYX01000008">
    <property type="protein sequence ID" value="KTD65304.1"/>
    <property type="molecule type" value="Genomic_DNA"/>
</dbReference>
<comment type="caution">
    <text evidence="1">The sequence shown here is derived from an EMBL/GenBank/DDBJ whole genome shotgun (WGS) entry which is preliminary data.</text>
</comment>
<evidence type="ECO:0000313" key="2">
    <source>
        <dbReference type="Proteomes" id="UP000054877"/>
    </source>
</evidence>
<name>A0A0W0Z890_LEGSP</name>
<reference evidence="1 2" key="1">
    <citation type="submission" date="2015-11" db="EMBL/GenBank/DDBJ databases">
        <title>Genomic analysis of 38 Legionella species identifies large and diverse effector repertoires.</title>
        <authorList>
            <person name="Burstein D."/>
            <person name="Amaro F."/>
            <person name="Zusman T."/>
            <person name="Lifshitz Z."/>
            <person name="Cohen O."/>
            <person name="Gilbert J.A."/>
            <person name="Pupko T."/>
            <person name="Shuman H.A."/>
            <person name="Segal G."/>
        </authorList>
    </citation>
    <scope>NUCLEOTIDE SEQUENCE [LARGE SCALE GENOMIC DNA]</scope>
    <source>
        <strain evidence="1 2">Mt.St.Helens-9</strain>
    </source>
</reference>
<keyword evidence="2" id="KW-1185">Reference proteome</keyword>
<organism evidence="1 2">
    <name type="scientific">Legionella spiritensis</name>
    <dbReference type="NCBI Taxonomy" id="452"/>
    <lineage>
        <taxon>Bacteria</taxon>
        <taxon>Pseudomonadati</taxon>
        <taxon>Pseudomonadota</taxon>
        <taxon>Gammaproteobacteria</taxon>
        <taxon>Legionellales</taxon>
        <taxon>Legionellaceae</taxon>
        <taxon>Legionella</taxon>
    </lineage>
</organism>
<dbReference type="AlphaFoldDB" id="A0A0W0Z890"/>
<protein>
    <submittedName>
        <fullName evidence="1">Uncharacterized protein</fullName>
    </submittedName>
</protein>
<dbReference type="RefSeq" id="WP_058482705.1">
    <property type="nucleotide sequence ID" value="NZ_CAAAII010000022.1"/>
</dbReference>
<evidence type="ECO:0000313" key="1">
    <source>
        <dbReference type="EMBL" id="KTD65304.1"/>
    </source>
</evidence>
<dbReference type="OrthoDB" id="5647572at2"/>
<accession>A0A0W0Z890</accession>
<dbReference type="STRING" id="452.Lspi_0764"/>
<proteinExistence type="predicted"/>
<dbReference type="Proteomes" id="UP000054877">
    <property type="component" value="Unassembled WGS sequence"/>
</dbReference>
<gene>
    <name evidence="1" type="ORF">Lspi_0764</name>
</gene>
<sequence length="208" mass="23957">MSTRLVWNFEIDTGSKIPFPSLPHADKESLRWESRFFWPEDAIITVHGLDETYLNLSHYESKHRSDTYYLLADYDFNLKQRRGEWLYKPLLQESESLQGFGKKINVRLLSPDTPIPAASNISAGQLLTLLEQNSRPVTVEKEALIYRFDSKPTIKMELSRLDTDLGTFFSACVEGRCASLVTQISNHLFPKQTPCGYVPFLKQEIIHD</sequence>
<dbReference type="PATRIC" id="fig|452.5.peg.836"/>